<comment type="caution">
    <text evidence="5">The sequence shown here is derived from an EMBL/GenBank/DDBJ whole genome shotgun (WGS) entry which is preliminary data.</text>
</comment>
<dbReference type="AlphaFoldDB" id="M0P9G9"/>
<feature type="compositionally biased region" description="Basic and acidic residues" evidence="3">
    <location>
        <begin position="282"/>
        <end position="292"/>
    </location>
</feature>
<accession>M0P9G9</accession>
<dbReference type="Pfam" id="PF11798">
    <property type="entry name" value="IMS_HHH"/>
    <property type="match status" value="1"/>
</dbReference>
<dbReference type="STRING" id="1230454.C461_11588"/>
<dbReference type="InterPro" id="IPR022880">
    <property type="entry name" value="DNApol_IV"/>
</dbReference>
<feature type="region of interest" description="Disordered" evidence="3">
    <location>
        <begin position="282"/>
        <end position="315"/>
    </location>
</feature>
<evidence type="ECO:0000313" key="5">
    <source>
        <dbReference type="EMBL" id="EMA66681.1"/>
    </source>
</evidence>
<feature type="binding site" evidence="2">
    <location>
        <position position="141"/>
    </location>
    <ligand>
        <name>Mg(2+)</name>
        <dbReference type="ChEBI" id="CHEBI:18420"/>
    </ligand>
</feature>
<keyword evidence="2" id="KW-0808">Transferase</keyword>
<dbReference type="InterPro" id="IPR001126">
    <property type="entry name" value="UmuC"/>
</dbReference>
<organism evidence="5 6">
    <name type="scientific">Halorubrum aidingense JCM 13560</name>
    <dbReference type="NCBI Taxonomy" id="1230454"/>
    <lineage>
        <taxon>Archaea</taxon>
        <taxon>Methanobacteriati</taxon>
        <taxon>Methanobacteriota</taxon>
        <taxon>Stenosarchaea group</taxon>
        <taxon>Halobacteria</taxon>
        <taxon>Halobacteriales</taxon>
        <taxon>Haloferacaceae</taxon>
        <taxon>Halorubrum</taxon>
    </lineage>
</organism>
<comment type="subunit">
    <text evidence="2">Monomer.</text>
</comment>
<dbReference type="InterPro" id="IPR043128">
    <property type="entry name" value="Rev_trsase/Diguanyl_cyclase"/>
</dbReference>
<comment type="function">
    <text evidence="2">Poorly processive, error-prone DNA polymerase involved in untargeted mutagenesis. Copies undamaged DNA at stalled replication forks, which arise in vivo from mismatched or misaligned primer ends. These misaligned primers can be extended by PolIV. Exhibits no 3'-5' exonuclease (proofreading) activity. May be involved in translesional synthesis.</text>
</comment>
<feature type="compositionally biased region" description="Acidic residues" evidence="3">
    <location>
        <begin position="458"/>
        <end position="477"/>
    </location>
</feature>
<dbReference type="SUPFAM" id="SSF56672">
    <property type="entry name" value="DNA/RNA polymerases"/>
    <property type="match status" value="1"/>
</dbReference>
<dbReference type="PROSITE" id="PS50173">
    <property type="entry name" value="UMUC"/>
    <property type="match status" value="1"/>
</dbReference>
<keyword evidence="2" id="KW-0227">DNA damage</keyword>
<evidence type="ECO:0000313" key="6">
    <source>
        <dbReference type="Proteomes" id="UP000011575"/>
    </source>
</evidence>
<dbReference type="SUPFAM" id="SSF100879">
    <property type="entry name" value="Lesion bypass DNA polymerase (Y-family), little finger domain"/>
    <property type="match status" value="1"/>
</dbReference>
<keyword evidence="2" id="KW-0548">Nucleotidyltransferase</keyword>
<protein>
    <recommendedName>
        <fullName evidence="2">DNA polymerase IV</fullName>
        <shortName evidence="2">Pol IV</shortName>
        <ecNumber evidence="2">2.7.7.7</ecNumber>
    </recommendedName>
</protein>
<reference evidence="5 6" key="1">
    <citation type="journal article" date="2014" name="PLoS Genet.">
        <title>Phylogenetically driven sequencing of extremely halophilic archaea reveals strategies for static and dynamic osmo-response.</title>
        <authorList>
            <person name="Becker E.A."/>
            <person name="Seitzer P.M."/>
            <person name="Tritt A."/>
            <person name="Larsen D."/>
            <person name="Krusor M."/>
            <person name="Yao A.I."/>
            <person name="Wu D."/>
            <person name="Madern D."/>
            <person name="Eisen J.A."/>
            <person name="Darling A.E."/>
            <person name="Facciotti M.T."/>
        </authorList>
    </citation>
    <scope>NUCLEOTIDE SEQUENCE [LARGE SCALE GENOMIC DNA]</scope>
    <source>
        <strain evidence="5 6">JCM 13560</strain>
    </source>
</reference>
<comment type="similarity">
    <text evidence="1 2">Belongs to the DNA polymerase type-Y family.</text>
</comment>
<keyword evidence="2" id="KW-0515">Mutator protein</keyword>
<dbReference type="GO" id="GO:0042276">
    <property type="term" value="P:error-prone translesion synthesis"/>
    <property type="evidence" value="ECO:0007669"/>
    <property type="project" value="TreeGrafter"/>
</dbReference>
<dbReference type="GO" id="GO:0005737">
    <property type="term" value="C:cytoplasm"/>
    <property type="evidence" value="ECO:0007669"/>
    <property type="project" value="UniProtKB-SubCell"/>
</dbReference>
<proteinExistence type="inferred from homology"/>
<feature type="domain" description="UmuC" evidence="4">
    <location>
        <begin position="22"/>
        <end position="243"/>
    </location>
</feature>
<comment type="cofactor">
    <cofactor evidence="2">
        <name>Mg(2+)</name>
        <dbReference type="ChEBI" id="CHEBI:18420"/>
    </cofactor>
    <text evidence="2">Binds 2 magnesium ions per subunit.</text>
</comment>
<evidence type="ECO:0000259" key="4">
    <source>
        <dbReference type="PROSITE" id="PS50173"/>
    </source>
</evidence>
<dbReference type="EMBL" id="AOJI01000026">
    <property type="protein sequence ID" value="EMA66681.1"/>
    <property type="molecule type" value="Genomic_DNA"/>
</dbReference>
<dbReference type="Gene3D" id="3.30.70.270">
    <property type="match status" value="2"/>
</dbReference>
<name>M0P9G9_9EURY</name>
<keyword evidence="2" id="KW-0479">Metal-binding</keyword>
<keyword evidence="2" id="KW-0460">Magnesium</keyword>
<dbReference type="OrthoDB" id="372207at2157"/>
<dbReference type="GO" id="GO:0006281">
    <property type="term" value="P:DNA repair"/>
    <property type="evidence" value="ECO:0007669"/>
    <property type="project" value="UniProtKB-UniRule"/>
</dbReference>
<keyword evidence="2" id="KW-0239">DNA-directed DNA polymerase</keyword>
<feature type="binding site" evidence="2">
    <location>
        <position position="26"/>
    </location>
    <ligand>
        <name>Mg(2+)</name>
        <dbReference type="ChEBI" id="CHEBI:18420"/>
    </ligand>
</feature>
<comment type="catalytic activity">
    <reaction evidence="2">
        <text>DNA(n) + a 2'-deoxyribonucleoside 5'-triphosphate = DNA(n+1) + diphosphate</text>
        <dbReference type="Rhea" id="RHEA:22508"/>
        <dbReference type="Rhea" id="RHEA-COMP:17339"/>
        <dbReference type="Rhea" id="RHEA-COMP:17340"/>
        <dbReference type="ChEBI" id="CHEBI:33019"/>
        <dbReference type="ChEBI" id="CHEBI:61560"/>
        <dbReference type="ChEBI" id="CHEBI:173112"/>
        <dbReference type="EC" id="2.7.7.7"/>
    </reaction>
</comment>
<feature type="active site" evidence="2">
    <location>
        <position position="142"/>
    </location>
</feature>
<dbReference type="EC" id="2.7.7.7" evidence="2"/>
<keyword evidence="2" id="KW-0234">DNA repair</keyword>
<feature type="region of interest" description="Disordered" evidence="3">
    <location>
        <begin position="89"/>
        <end position="108"/>
    </location>
</feature>
<dbReference type="InterPro" id="IPR017961">
    <property type="entry name" value="DNA_pol_Y-fam_little_finger"/>
</dbReference>
<gene>
    <name evidence="2" type="primary">dbh</name>
    <name evidence="5" type="ORF">C461_11588</name>
</gene>
<dbReference type="GO" id="GO:0006261">
    <property type="term" value="P:DNA-templated DNA replication"/>
    <property type="evidence" value="ECO:0007669"/>
    <property type="project" value="UniProtKB-UniRule"/>
</dbReference>
<dbReference type="Gene3D" id="1.10.150.20">
    <property type="entry name" value="5' to 3' exonuclease, C-terminal subdomain"/>
    <property type="match status" value="1"/>
</dbReference>
<dbReference type="GO" id="GO:0000287">
    <property type="term" value="F:magnesium ion binding"/>
    <property type="evidence" value="ECO:0007669"/>
    <property type="project" value="UniProtKB-UniRule"/>
</dbReference>
<feature type="region of interest" description="Disordered" evidence="3">
    <location>
        <begin position="405"/>
        <end position="500"/>
    </location>
</feature>
<evidence type="ECO:0000256" key="3">
    <source>
        <dbReference type="SAM" id="MobiDB-lite"/>
    </source>
</evidence>
<keyword evidence="2" id="KW-0235">DNA replication</keyword>
<dbReference type="CDD" id="cd03586">
    <property type="entry name" value="PolY_Pol_IV_kappa"/>
    <property type="match status" value="1"/>
</dbReference>
<dbReference type="PANTHER" id="PTHR11076">
    <property type="entry name" value="DNA REPAIR POLYMERASE UMUC / TRANSFERASE FAMILY MEMBER"/>
    <property type="match status" value="1"/>
</dbReference>
<dbReference type="InterPro" id="IPR024728">
    <property type="entry name" value="PolY_HhH_motif"/>
</dbReference>
<sequence length="500" mass="52542">MAGETLPGTTANDDADGSDRVVFHVDMDCFYASCERLRRPELAGEPLVVGMGYEAGETIGAVATASYEARAFGVESAMPISEALELLPRRTNADPTDPDAPDPTETGRYLPVDLDFYKDVASDVKAVLRDAADVLREVSIDEAYLDVTDRTAWDVVGEEADPPPSAAAGPAEARTLAEGYARYVKERIEREAGVPASVGVAPNMSTAKVASDADKPDGLVVVPPGAVESFLAPLPTAEIHGVGPVTERTLAELGIETAGDLAAADPDRLGDELGDRGVELFRRARGDDEREVTPTGLPKSLSRESSLPATGDDETKRETVAALAADVARRARERGCLYRTIGIKAVEPPFEVNTRARSLSGPVDDPDLVESVALDLLAEFAGDRVRKLGVRVSNLDFAETDQATLTGFDPADTDGVERDRGSRSRSIAPDDGGGHRDGGKLTDWVGEEPTHGSAESGGEGDEGAESGGEGDEGDDETGGGTPDRRSRRPGGGQASLGDWS</sequence>
<dbReference type="HAMAP" id="MF_01113">
    <property type="entry name" value="DNApol_IV"/>
    <property type="match status" value="1"/>
</dbReference>
<evidence type="ECO:0000256" key="1">
    <source>
        <dbReference type="ARBA" id="ARBA00010945"/>
    </source>
</evidence>
<dbReference type="Pfam" id="PF11799">
    <property type="entry name" value="IMS_C"/>
    <property type="match status" value="1"/>
</dbReference>
<dbReference type="Gene3D" id="3.40.1170.60">
    <property type="match status" value="1"/>
</dbReference>
<dbReference type="GO" id="GO:0003684">
    <property type="term" value="F:damaged DNA binding"/>
    <property type="evidence" value="ECO:0007669"/>
    <property type="project" value="InterPro"/>
</dbReference>
<dbReference type="Gene3D" id="3.30.1490.100">
    <property type="entry name" value="DNA polymerase, Y-family, little finger domain"/>
    <property type="match status" value="1"/>
</dbReference>
<dbReference type="Pfam" id="PF00817">
    <property type="entry name" value="IMS"/>
    <property type="match status" value="1"/>
</dbReference>
<keyword evidence="2" id="KW-0963">Cytoplasm</keyword>
<dbReference type="Proteomes" id="UP000011575">
    <property type="component" value="Unassembled WGS sequence"/>
</dbReference>
<dbReference type="RefSeq" id="WP_008001396.1">
    <property type="nucleotide sequence ID" value="NZ_AOJI01000026.1"/>
</dbReference>
<comment type="subcellular location">
    <subcellularLocation>
        <location evidence="2">Cytoplasm</location>
    </subcellularLocation>
</comment>
<dbReference type="PANTHER" id="PTHR11076:SF33">
    <property type="entry name" value="DNA POLYMERASE KAPPA"/>
    <property type="match status" value="1"/>
</dbReference>
<dbReference type="InterPro" id="IPR036775">
    <property type="entry name" value="DNA_pol_Y-fam_lit_finger_sf"/>
</dbReference>
<dbReference type="InterPro" id="IPR050116">
    <property type="entry name" value="DNA_polymerase-Y"/>
</dbReference>
<feature type="site" description="Substrate discrimination" evidence="2">
    <location>
        <position position="31"/>
    </location>
</feature>
<dbReference type="InterPro" id="IPR043502">
    <property type="entry name" value="DNA/RNA_pol_sf"/>
</dbReference>
<evidence type="ECO:0000256" key="2">
    <source>
        <dbReference type="HAMAP-Rule" id="MF_01113"/>
    </source>
</evidence>
<dbReference type="PATRIC" id="fig|1230454.4.peg.2333"/>
<keyword evidence="6" id="KW-1185">Reference proteome</keyword>
<keyword evidence="2" id="KW-0238">DNA-binding</keyword>
<dbReference type="GO" id="GO:0003887">
    <property type="term" value="F:DNA-directed DNA polymerase activity"/>
    <property type="evidence" value="ECO:0007669"/>
    <property type="project" value="UniProtKB-UniRule"/>
</dbReference>